<dbReference type="GeneID" id="105982732"/>
<accession>A0A1S3EVB4</accession>
<keyword evidence="2" id="KW-1185">Reference proteome</keyword>
<dbReference type="RefSeq" id="XP_012867860.1">
    <property type="nucleotide sequence ID" value="XM_013012406.1"/>
</dbReference>
<dbReference type="OrthoDB" id="5966510at2759"/>
<evidence type="ECO:0000313" key="2">
    <source>
        <dbReference type="Proteomes" id="UP000081671"/>
    </source>
</evidence>
<evidence type="ECO:0000259" key="1">
    <source>
        <dbReference type="PROSITE" id="PS50042"/>
    </source>
</evidence>
<reference evidence="3" key="1">
    <citation type="submission" date="2025-08" db="UniProtKB">
        <authorList>
            <consortium name="RefSeq"/>
        </authorList>
    </citation>
    <scope>IDENTIFICATION</scope>
    <source>
        <tissue evidence="3">Kidney</tissue>
    </source>
</reference>
<sequence length="461" mass="52832">MSISSLSAAIFSQMIAIENVPPPPLRNIPSLKIAKNINYGQLNALCHIRGLHSRNPSKAHNVFIKQYPKIFLHQKPRLSKMFIMEKQRKQMDKTEEDKSDDLHNITIHIKKAHGLLKQKEAPEKFAEFLAILRKLPVHRTTHEHNIVWNMLKTVPDLSSHLDDEHLKKLSRKVTSQTWVKGSTVIGDDGFYVILKGIARPRTKICTNLTDKTGSVSFLPENNTIFDLQLKSSTLAELYVPKGNIVLRQWNTFGSLEETSGSDTEIFPLSVVTEEDCEILKISAKDYANFKSENSKYDKMQKMKLIRKCPYYENWPTLSIYELTSFIKWKKFPPDHVIVESGEVISFMAFINYGYCNVYRSIVGLVKQPLNKVKKIRKLIYVGRLNEKESFGEISILLQVPVTCTIITGTEVEMAIIEDEDIFENHRGINKMDLGEATNHTGDIEKDHLPRMSVTKFEKLSD</sequence>
<dbReference type="AlphaFoldDB" id="A0A1S3EVB4"/>
<name>A0A1S3EVB4_DIPOR</name>
<dbReference type="Gene3D" id="2.60.120.10">
    <property type="entry name" value="Jelly Rolls"/>
    <property type="match status" value="2"/>
</dbReference>
<dbReference type="InterPro" id="IPR000595">
    <property type="entry name" value="cNMP-bd_dom"/>
</dbReference>
<dbReference type="SUPFAM" id="SSF51206">
    <property type="entry name" value="cAMP-binding domain-like"/>
    <property type="match status" value="2"/>
</dbReference>
<dbReference type="KEGG" id="dord:105982732"/>
<dbReference type="PROSITE" id="PS50042">
    <property type="entry name" value="CNMP_BINDING_3"/>
    <property type="match status" value="1"/>
</dbReference>
<proteinExistence type="predicted"/>
<dbReference type="PANTHER" id="PTHR23011">
    <property type="entry name" value="CYCLIC NUCLEOTIDE-BINDING DOMAIN CONTAINING PROTEIN"/>
    <property type="match status" value="1"/>
</dbReference>
<dbReference type="PANTHER" id="PTHR23011:SF32">
    <property type="entry name" value="CYCLIC NUCLEOTIDE-BINDING DOMAIN-CONTAINING PROTEIN 1"/>
    <property type="match status" value="1"/>
</dbReference>
<feature type="domain" description="Cyclic nucleotide-binding" evidence="1">
    <location>
        <begin position="310"/>
        <end position="417"/>
    </location>
</feature>
<organism evidence="2 3">
    <name type="scientific">Dipodomys ordii</name>
    <name type="common">Ord's kangaroo rat</name>
    <dbReference type="NCBI Taxonomy" id="10020"/>
    <lineage>
        <taxon>Eukaryota</taxon>
        <taxon>Metazoa</taxon>
        <taxon>Chordata</taxon>
        <taxon>Craniata</taxon>
        <taxon>Vertebrata</taxon>
        <taxon>Euteleostomi</taxon>
        <taxon>Mammalia</taxon>
        <taxon>Eutheria</taxon>
        <taxon>Euarchontoglires</taxon>
        <taxon>Glires</taxon>
        <taxon>Rodentia</taxon>
        <taxon>Castorimorpha</taxon>
        <taxon>Heteromyidae</taxon>
        <taxon>Dipodomyinae</taxon>
        <taxon>Dipodomys</taxon>
    </lineage>
</organism>
<dbReference type="Proteomes" id="UP000081671">
    <property type="component" value="Unplaced"/>
</dbReference>
<evidence type="ECO:0000313" key="3">
    <source>
        <dbReference type="RefSeq" id="XP_012867860.1"/>
    </source>
</evidence>
<dbReference type="InParanoid" id="A0A1S3EVB4"/>
<dbReference type="CDD" id="cd00038">
    <property type="entry name" value="CAP_ED"/>
    <property type="match status" value="2"/>
</dbReference>
<gene>
    <name evidence="3" type="primary">Cnbd1</name>
</gene>
<dbReference type="CTD" id="168975"/>
<dbReference type="InterPro" id="IPR014710">
    <property type="entry name" value="RmlC-like_jellyroll"/>
</dbReference>
<dbReference type="InterPro" id="IPR018490">
    <property type="entry name" value="cNMP-bd_dom_sf"/>
</dbReference>
<protein>
    <submittedName>
        <fullName evidence="3">Cyclic nucleotide-binding domain-containing protein 1</fullName>
    </submittedName>
</protein>